<evidence type="ECO:0000256" key="1">
    <source>
        <dbReference type="SAM" id="MobiDB-lite"/>
    </source>
</evidence>
<proteinExistence type="predicted"/>
<keyword evidence="2" id="KW-1133">Transmembrane helix</keyword>
<organism evidence="3 4">
    <name type="scientific">Meloidogyne javanica</name>
    <name type="common">Root-knot nematode worm</name>
    <dbReference type="NCBI Taxonomy" id="6303"/>
    <lineage>
        <taxon>Eukaryota</taxon>
        <taxon>Metazoa</taxon>
        <taxon>Ecdysozoa</taxon>
        <taxon>Nematoda</taxon>
        <taxon>Chromadorea</taxon>
        <taxon>Rhabditida</taxon>
        <taxon>Tylenchina</taxon>
        <taxon>Tylenchomorpha</taxon>
        <taxon>Tylenchoidea</taxon>
        <taxon>Meloidogynidae</taxon>
        <taxon>Meloidogyninae</taxon>
        <taxon>Meloidogyne</taxon>
        <taxon>Meloidogyne incognita group</taxon>
    </lineage>
</organism>
<evidence type="ECO:0000256" key="2">
    <source>
        <dbReference type="SAM" id="Phobius"/>
    </source>
</evidence>
<keyword evidence="2" id="KW-0472">Membrane</keyword>
<name>A0A915M2J7_MELJA</name>
<protein>
    <submittedName>
        <fullName evidence="4">Uncharacterized protein</fullName>
    </submittedName>
</protein>
<sequence>MFSVQIGCDNDVHDGNPCNKGYTCKQTKKNTYQCVRNGKCTPAGPKDNVCSNNAGCCYGAFCDGTTCRKCVGAGVTCVDNINSKALGMTSTSSFLRFSAILLVFGFVQSEEVGLGKHVLVNETIIELKNNTRIAENDTDLEQYRKLEGACNVTFDNDGNIILWYTKNSSTTEFGCSVDLVTKNEGQILLEFGISHSGNLSDCVTKKKNYVPDNMISFSYSMNGSEFEEVKNGPKHGDVSDCSDKDKCNAGRGTCVKTTSFYSVGWVNTTMYFLLPVGEVRYYYRLKTKTMTNASFELMIKGQEFRFASVDNQFFNLSNMCYKKEKLLKAEKWEIDDINYINSSNNQNFTHLFTFNIMPIKAMRQGLQNILMNCRNKSSPGCDKEATMLKCDKIFIRFDKEYFKILVPDVSVAENGNSTDGNETLDVSTTQSTKIITTEDVDTTTDEVEVTRILTAPEPSGMSKIIIVVIICGVVVLCLTSFVCVLICILFRGEKEEEKQSEGTKYSQGTNIRSTQSTTNKPTKDSNVDVEMPSHVSGKEEKEEEKHFNDASTVVETQYQDFNDANSVVATQMEQPEEASNLKTCIALPDTSVGTKTCVGVPDTFLDTKTCIEVKHDNDFSVKSDKTVPALISKNTVREDLVGKEDTLIHNTQSDVEITDSVNEE</sequence>
<dbReference type="Proteomes" id="UP000887561">
    <property type="component" value="Unplaced"/>
</dbReference>
<feature type="compositionally biased region" description="Polar residues" evidence="1">
    <location>
        <begin position="502"/>
        <end position="520"/>
    </location>
</feature>
<evidence type="ECO:0000313" key="4">
    <source>
        <dbReference type="WBParaSite" id="scaffold2483_cov281.g4937"/>
    </source>
</evidence>
<accession>A0A915M2J7</accession>
<dbReference type="AlphaFoldDB" id="A0A915M2J7"/>
<reference evidence="4" key="1">
    <citation type="submission" date="2022-11" db="UniProtKB">
        <authorList>
            <consortium name="WormBaseParasite"/>
        </authorList>
    </citation>
    <scope>IDENTIFICATION</scope>
</reference>
<keyword evidence="2" id="KW-0812">Transmembrane</keyword>
<evidence type="ECO:0000313" key="3">
    <source>
        <dbReference type="Proteomes" id="UP000887561"/>
    </source>
</evidence>
<keyword evidence="3" id="KW-1185">Reference proteome</keyword>
<feature type="transmembrane region" description="Helical" evidence="2">
    <location>
        <begin position="464"/>
        <end position="490"/>
    </location>
</feature>
<feature type="region of interest" description="Disordered" evidence="1">
    <location>
        <begin position="498"/>
        <end position="546"/>
    </location>
</feature>
<dbReference type="WBParaSite" id="scaffold2483_cov281.g4937">
    <property type="protein sequence ID" value="scaffold2483_cov281.g4937"/>
    <property type="gene ID" value="scaffold2483_cov281.g4937"/>
</dbReference>
<feature type="compositionally biased region" description="Basic and acidic residues" evidence="1">
    <location>
        <begin position="536"/>
        <end position="546"/>
    </location>
</feature>